<evidence type="ECO:0000313" key="2">
    <source>
        <dbReference type="EMBL" id="AAL03342.1"/>
    </source>
</evidence>
<keyword evidence="2" id="KW-0012">Acyltransferase</keyword>
<dbReference type="GO" id="GO:0016746">
    <property type="term" value="F:acyltransferase activity"/>
    <property type="evidence" value="ECO:0007669"/>
    <property type="project" value="UniProtKB-KW"/>
</dbReference>
<keyword evidence="1" id="KW-1133">Transmembrane helix</keyword>
<proteinExistence type="predicted"/>
<keyword evidence="1" id="KW-0812">Transmembrane</keyword>
<organism evidence="2 3">
    <name type="scientific">Rickettsia conorii (strain ATCC VR-613 / Malish 7)</name>
    <dbReference type="NCBI Taxonomy" id="272944"/>
    <lineage>
        <taxon>Bacteria</taxon>
        <taxon>Pseudomonadati</taxon>
        <taxon>Pseudomonadota</taxon>
        <taxon>Alphaproteobacteria</taxon>
        <taxon>Rickettsiales</taxon>
        <taxon>Rickettsiaceae</taxon>
        <taxon>Rickettsieae</taxon>
        <taxon>Rickettsia</taxon>
        <taxon>spotted fever group</taxon>
    </lineage>
</organism>
<feature type="transmembrane region" description="Helical" evidence="1">
    <location>
        <begin position="82"/>
        <end position="102"/>
    </location>
</feature>
<keyword evidence="1" id="KW-0472">Membrane</keyword>
<dbReference type="AlphaFoldDB" id="Q92HG7"/>
<feature type="transmembrane region" description="Helical" evidence="1">
    <location>
        <begin position="12"/>
        <end position="35"/>
    </location>
</feature>
<name>Q92HG7_RICCN</name>
<evidence type="ECO:0000256" key="1">
    <source>
        <dbReference type="SAM" id="Phobius"/>
    </source>
</evidence>
<gene>
    <name evidence="2" type="ordered locus">RC0804</name>
</gene>
<reference evidence="2 3" key="1">
    <citation type="journal article" date="2001" name="Science">
        <title>Mechanisms of evolution in Rickettsia conorii and R. prowazekii.</title>
        <authorList>
            <person name="Ogata H."/>
            <person name="Audic S."/>
            <person name="Renesto-Audiffren P."/>
            <person name="Fournier P.-E."/>
            <person name="Barbe V."/>
            <person name="Samson D."/>
            <person name="Roux V."/>
            <person name="Cossart P."/>
            <person name="Weissenbach J."/>
            <person name="Claverie J.-M."/>
            <person name="Raoult D."/>
        </authorList>
    </citation>
    <scope>NUCLEOTIDE SEQUENCE [LARGE SCALE GENOMIC DNA]</scope>
    <source>
        <strain evidence="3">ATCC VR-613 / Malish 7</strain>
    </source>
</reference>
<dbReference type="HOGENOM" id="CLU_2261684_0_0_5"/>
<protein>
    <submittedName>
        <fullName evidence="2">Uncharacterized protein</fullName>
    </submittedName>
</protein>
<dbReference type="EMBL" id="AE006914">
    <property type="protein sequence ID" value="AAL03342.1"/>
    <property type="molecule type" value="Genomic_DNA"/>
</dbReference>
<evidence type="ECO:0000313" key="3">
    <source>
        <dbReference type="Proteomes" id="UP000000816"/>
    </source>
</evidence>
<keyword evidence="2" id="KW-0808">Transferase</keyword>
<sequence length="103" mass="12026">MLQNIVTDQLEMFRFIMIVNFLNLVIWRQELLTLIKSELFYVIIAWIPNRHCERTLVSVAISGIFPEIASSVTSYLPRNDDVYLLFFPVYPIALSNTSLLLFL</sequence>
<dbReference type="KEGG" id="rco:RC0804"/>
<dbReference type="Proteomes" id="UP000000816">
    <property type="component" value="Chromosome"/>
</dbReference>
<accession>Q92HG7</accession>
<dbReference type="PIR" id="D97800">
    <property type="entry name" value="D97800"/>
</dbReference>